<proteinExistence type="inferred from homology"/>
<comment type="similarity">
    <text evidence="1 6 9">Belongs to the pyrroline-5-carboxylate reductase family.</text>
</comment>
<evidence type="ECO:0000259" key="10">
    <source>
        <dbReference type="Pfam" id="PF03807"/>
    </source>
</evidence>
<evidence type="ECO:0000256" key="3">
    <source>
        <dbReference type="ARBA" id="ARBA00022857"/>
    </source>
</evidence>
<keyword evidence="13" id="KW-1185">Reference proteome</keyword>
<sequence>MKVGIIGIGHMGQAITDGLLNQVSPAEIILGSHRINAAMQSYHEKNKITVTDDYSDIMDANPEFLIFTTPAAKTPEIMDQFKGIDSDVTVLSVASGVSLGDIQTKFPENPSALVVPNTPVSVNHGTLGVAMGPHVTKSNNIESFLGLLGDVYTVPESEFNIFGTITGCGPAFLDVFLSALGDAAVKNGLPRALAYEAAASMAKGSASLLQESGLTPDALKDQVTTPGGSTIRGVVSLEKNAFRSAIIEAVDAANN</sequence>
<evidence type="ECO:0000256" key="2">
    <source>
        <dbReference type="ARBA" id="ARBA00022650"/>
    </source>
</evidence>
<evidence type="ECO:0000256" key="8">
    <source>
        <dbReference type="PIRSR" id="PIRSR000193-1"/>
    </source>
</evidence>
<dbReference type="Proteomes" id="UP000051992">
    <property type="component" value="Unassembled WGS sequence"/>
</dbReference>
<evidence type="ECO:0000256" key="5">
    <source>
        <dbReference type="ARBA" id="ARBA00058118"/>
    </source>
</evidence>
<feature type="binding site" evidence="8">
    <location>
        <position position="32"/>
    </location>
    <ligand>
        <name>NADP(+)</name>
        <dbReference type="ChEBI" id="CHEBI:58349"/>
    </ligand>
</feature>
<dbReference type="EC" id="1.5.1.2" evidence="6 7"/>
<comment type="pathway">
    <text evidence="6 9">Amino-acid biosynthesis; L-proline biosynthesis; L-proline from L-glutamate 5-semialdehyde: step 1/1.</text>
</comment>
<accession>A0A0R2H254</accession>
<dbReference type="Pfam" id="PF03807">
    <property type="entry name" value="F420_oxidored"/>
    <property type="match status" value="1"/>
</dbReference>
<dbReference type="UniPathway" id="UPA00098">
    <property type="reaction ID" value="UER00361"/>
</dbReference>
<dbReference type="AlphaFoldDB" id="A0A0R2H254"/>
<dbReference type="GO" id="GO:0005737">
    <property type="term" value="C:cytoplasm"/>
    <property type="evidence" value="ECO:0007669"/>
    <property type="project" value="UniProtKB-SubCell"/>
</dbReference>
<feature type="domain" description="Pyrroline-5-carboxylate reductase dimerisation" evidence="11">
    <location>
        <begin position="156"/>
        <end position="254"/>
    </location>
</feature>
<keyword evidence="6 9" id="KW-0028">Amino-acid biosynthesis</keyword>
<dbReference type="HAMAP" id="MF_01925">
    <property type="entry name" value="P5C_reductase"/>
    <property type="match status" value="1"/>
</dbReference>
<comment type="function">
    <text evidence="5 6">Catalyzes the reduction of 1-pyrroline-5-carboxylate (PCA) to L-proline.</text>
</comment>
<comment type="catalytic activity">
    <reaction evidence="6 9">
        <text>L-proline + NADP(+) = (S)-1-pyrroline-5-carboxylate + NADPH + 2 H(+)</text>
        <dbReference type="Rhea" id="RHEA:14109"/>
        <dbReference type="ChEBI" id="CHEBI:15378"/>
        <dbReference type="ChEBI" id="CHEBI:17388"/>
        <dbReference type="ChEBI" id="CHEBI:57783"/>
        <dbReference type="ChEBI" id="CHEBI:58349"/>
        <dbReference type="ChEBI" id="CHEBI:60039"/>
        <dbReference type="EC" id="1.5.1.2"/>
    </reaction>
</comment>
<dbReference type="Gene3D" id="1.10.3730.10">
    <property type="entry name" value="ProC C-terminal domain-like"/>
    <property type="match status" value="1"/>
</dbReference>
<feature type="domain" description="Pyrroline-5-carboxylate reductase catalytic N-terminal" evidence="10">
    <location>
        <begin position="2"/>
        <end position="96"/>
    </location>
</feature>
<dbReference type="InterPro" id="IPR000304">
    <property type="entry name" value="Pyrroline-COOH_reductase"/>
</dbReference>
<keyword evidence="3 6" id="KW-0521">NADP</keyword>
<organism evidence="12 13">
    <name type="scientific">Weissella viridescens</name>
    <name type="common">Lactobacillus viridescens</name>
    <dbReference type="NCBI Taxonomy" id="1629"/>
    <lineage>
        <taxon>Bacteria</taxon>
        <taxon>Bacillati</taxon>
        <taxon>Bacillota</taxon>
        <taxon>Bacilli</taxon>
        <taxon>Lactobacillales</taxon>
        <taxon>Lactobacillaceae</taxon>
        <taxon>Weissella</taxon>
    </lineage>
</organism>
<keyword evidence="2 6" id="KW-0641">Proline biosynthesis</keyword>
<evidence type="ECO:0000313" key="13">
    <source>
        <dbReference type="Proteomes" id="UP000051992"/>
    </source>
</evidence>
<dbReference type="SUPFAM" id="SSF48179">
    <property type="entry name" value="6-phosphogluconate dehydrogenase C-terminal domain-like"/>
    <property type="match status" value="1"/>
</dbReference>
<keyword evidence="6" id="KW-0963">Cytoplasm</keyword>
<dbReference type="Gene3D" id="3.40.50.720">
    <property type="entry name" value="NAD(P)-binding Rossmann-like Domain"/>
    <property type="match status" value="1"/>
</dbReference>
<dbReference type="FunFam" id="1.10.3730.10:FF:000001">
    <property type="entry name" value="Pyrroline-5-carboxylate reductase"/>
    <property type="match status" value="1"/>
</dbReference>
<feature type="binding site" evidence="8">
    <location>
        <begin position="6"/>
        <end position="11"/>
    </location>
    <ligand>
        <name>NADP(+)</name>
        <dbReference type="ChEBI" id="CHEBI:58349"/>
    </ligand>
</feature>
<evidence type="ECO:0000256" key="6">
    <source>
        <dbReference type="HAMAP-Rule" id="MF_01925"/>
    </source>
</evidence>
<dbReference type="EMBL" id="JQBM01000001">
    <property type="protein sequence ID" value="KRN47008.1"/>
    <property type="molecule type" value="Genomic_DNA"/>
</dbReference>
<dbReference type="InterPro" id="IPR008927">
    <property type="entry name" value="6-PGluconate_DH-like_C_sf"/>
</dbReference>
<dbReference type="GO" id="GO:0004735">
    <property type="term" value="F:pyrroline-5-carboxylate reductase activity"/>
    <property type="evidence" value="ECO:0007669"/>
    <property type="project" value="UniProtKB-UniRule"/>
</dbReference>
<dbReference type="InterPro" id="IPR053790">
    <property type="entry name" value="P5CR-like_CS"/>
</dbReference>
<dbReference type="PANTHER" id="PTHR11645:SF0">
    <property type="entry name" value="PYRROLINE-5-CARBOXYLATE REDUCTASE 3"/>
    <property type="match status" value="1"/>
</dbReference>
<dbReference type="PROSITE" id="PS00521">
    <property type="entry name" value="P5CR"/>
    <property type="match status" value="1"/>
</dbReference>
<gene>
    <name evidence="6" type="primary">proC</name>
    <name evidence="12" type="ORF">IV50_GL000276</name>
</gene>
<dbReference type="Pfam" id="PF14748">
    <property type="entry name" value="P5CR_dimer"/>
    <property type="match status" value="1"/>
</dbReference>
<dbReference type="PANTHER" id="PTHR11645">
    <property type="entry name" value="PYRROLINE-5-CARBOXYLATE REDUCTASE"/>
    <property type="match status" value="1"/>
</dbReference>
<evidence type="ECO:0000256" key="4">
    <source>
        <dbReference type="ARBA" id="ARBA00023002"/>
    </source>
</evidence>
<evidence type="ECO:0000256" key="1">
    <source>
        <dbReference type="ARBA" id="ARBA00005525"/>
    </source>
</evidence>
<reference evidence="12 13" key="1">
    <citation type="journal article" date="2015" name="Genome Announc.">
        <title>Expanding the biotechnology potential of lactobacilli through comparative genomics of 213 strains and associated genera.</title>
        <authorList>
            <person name="Sun Z."/>
            <person name="Harris H.M."/>
            <person name="McCann A."/>
            <person name="Guo C."/>
            <person name="Argimon S."/>
            <person name="Zhang W."/>
            <person name="Yang X."/>
            <person name="Jeffery I.B."/>
            <person name="Cooney J.C."/>
            <person name="Kagawa T.F."/>
            <person name="Liu W."/>
            <person name="Song Y."/>
            <person name="Salvetti E."/>
            <person name="Wrobel A."/>
            <person name="Rasinkangas P."/>
            <person name="Parkhill J."/>
            <person name="Rea M.C."/>
            <person name="O'Sullivan O."/>
            <person name="Ritari J."/>
            <person name="Douillard F.P."/>
            <person name="Paul Ross R."/>
            <person name="Yang R."/>
            <person name="Briner A.E."/>
            <person name="Felis G.E."/>
            <person name="de Vos W.M."/>
            <person name="Barrangou R."/>
            <person name="Klaenhammer T.R."/>
            <person name="Caufield P.W."/>
            <person name="Cui Y."/>
            <person name="Zhang H."/>
            <person name="O'Toole P.W."/>
        </authorList>
    </citation>
    <scope>NUCLEOTIDE SEQUENCE [LARGE SCALE GENOMIC DNA]</scope>
    <source>
        <strain evidence="12 13">DSM 20410</strain>
    </source>
</reference>
<comment type="catalytic activity">
    <reaction evidence="6">
        <text>L-proline + NAD(+) = (S)-1-pyrroline-5-carboxylate + NADH + 2 H(+)</text>
        <dbReference type="Rhea" id="RHEA:14105"/>
        <dbReference type="ChEBI" id="CHEBI:15378"/>
        <dbReference type="ChEBI" id="CHEBI:17388"/>
        <dbReference type="ChEBI" id="CHEBI:57540"/>
        <dbReference type="ChEBI" id="CHEBI:57945"/>
        <dbReference type="ChEBI" id="CHEBI:60039"/>
        <dbReference type="EC" id="1.5.1.2"/>
    </reaction>
</comment>
<dbReference type="PIRSF" id="PIRSF000193">
    <property type="entry name" value="Pyrrol-5-carb_rd"/>
    <property type="match status" value="1"/>
</dbReference>
<evidence type="ECO:0000313" key="12">
    <source>
        <dbReference type="EMBL" id="KRN47008.1"/>
    </source>
</evidence>
<protein>
    <recommendedName>
        <fullName evidence="6 7">Pyrroline-5-carboxylate reductase</fullName>
        <shortName evidence="6">P5C reductase</shortName>
        <shortName evidence="6">P5CR</shortName>
        <ecNumber evidence="6 7">1.5.1.2</ecNumber>
    </recommendedName>
    <alternativeName>
        <fullName evidence="6">PCA reductase</fullName>
    </alternativeName>
</protein>
<dbReference type="InterPro" id="IPR028939">
    <property type="entry name" value="P5C_Rdtase_cat_N"/>
</dbReference>
<dbReference type="InterPro" id="IPR029036">
    <property type="entry name" value="P5CR_dimer"/>
</dbReference>
<dbReference type="InterPro" id="IPR036291">
    <property type="entry name" value="NAD(P)-bd_dom_sf"/>
</dbReference>
<dbReference type="RefSeq" id="WP_057743976.1">
    <property type="nucleotide sequence ID" value="NZ_BJLU01000001.1"/>
</dbReference>
<dbReference type="GO" id="GO:0055129">
    <property type="term" value="P:L-proline biosynthetic process"/>
    <property type="evidence" value="ECO:0007669"/>
    <property type="project" value="UniProtKB-UniRule"/>
</dbReference>
<evidence type="ECO:0000256" key="9">
    <source>
        <dbReference type="RuleBase" id="RU003903"/>
    </source>
</evidence>
<dbReference type="SUPFAM" id="SSF51735">
    <property type="entry name" value="NAD(P)-binding Rossmann-fold domains"/>
    <property type="match status" value="1"/>
</dbReference>
<evidence type="ECO:0000259" key="11">
    <source>
        <dbReference type="Pfam" id="PF14748"/>
    </source>
</evidence>
<dbReference type="OrthoDB" id="9805754at2"/>
<dbReference type="NCBIfam" id="TIGR00112">
    <property type="entry name" value="proC"/>
    <property type="match status" value="1"/>
</dbReference>
<comment type="subcellular location">
    <subcellularLocation>
        <location evidence="6">Cytoplasm</location>
    </subcellularLocation>
</comment>
<keyword evidence="4 6" id="KW-0560">Oxidoreductase</keyword>
<name>A0A0R2H254_WEIVI</name>
<dbReference type="PATRIC" id="fig|1629.5.peg.279"/>
<comment type="caution">
    <text evidence="12">The sequence shown here is derived from an EMBL/GenBank/DDBJ whole genome shotgun (WGS) entry which is preliminary data.</text>
</comment>
<evidence type="ECO:0000256" key="7">
    <source>
        <dbReference type="NCBIfam" id="TIGR00112"/>
    </source>
</evidence>